<gene>
    <name evidence="1" type="ORF">OU5_5390</name>
</gene>
<dbReference type="KEGG" id="pman:OU5_5390"/>
<name>A0A024EHP2_9PSED</name>
<organism evidence="1 2">
    <name type="scientific">Pseudomonas mandelii JR-1</name>
    <dbReference type="NCBI Taxonomy" id="1147786"/>
    <lineage>
        <taxon>Bacteria</taxon>
        <taxon>Pseudomonadati</taxon>
        <taxon>Pseudomonadota</taxon>
        <taxon>Gammaproteobacteria</taxon>
        <taxon>Pseudomonadales</taxon>
        <taxon>Pseudomonadaceae</taxon>
        <taxon>Pseudomonas</taxon>
    </lineage>
</organism>
<proteinExistence type="predicted"/>
<dbReference type="EMBL" id="CP005960">
    <property type="protein sequence ID" value="AHZ72469.1"/>
    <property type="molecule type" value="Genomic_DNA"/>
</dbReference>
<dbReference type="AlphaFoldDB" id="A0A024EHP2"/>
<sequence length="56" mass="5935">MFDSLLKWFVDGTSVQGSISMGYNILIVEIGPVGARLAGEGDLEGAFAGKPGSYRR</sequence>
<evidence type="ECO:0000313" key="2">
    <source>
        <dbReference type="Proteomes" id="UP000026913"/>
    </source>
</evidence>
<evidence type="ECO:0000313" key="1">
    <source>
        <dbReference type="EMBL" id="AHZ72469.1"/>
    </source>
</evidence>
<dbReference type="HOGENOM" id="CLU_3010895_0_0_6"/>
<protein>
    <submittedName>
        <fullName evidence="1">Uncharacterized protein</fullName>
    </submittedName>
</protein>
<dbReference type="Proteomes" id="UP000026913">
    <property type="component" value="Chromosome"/>
</dbReference>
<reference evidence="1 2" key="1">
    <citation type="journal article" date="2012" name="J. Bacteriol.">
        <title>Genome sequence of cold-adapted Pseudomonas mandelii strain JR-1.</title>
        <authorList>
            <person name="Jang S.H."/>
            <person name="Kim J."/>
            <person name="Kim J."/>
            <person name="Hong S."/>
            <person name="Lee C."/>
        </authorList>
    </citation>
    <scope>NUCLEOTIDE SEQUENCE [LARGE SCALE GENOMIC DNA]</scope>
    <source>
        <strain evidence="1 2">JR-1</strain>
    </source>
</reference>
<accession>A0A024EHP2</accession>